<feature type="transmembrane region" description="Helical" evidence="1">
    <location>
        <begin position="350"/>
        <end position="370"/>
    </location>
</feature>
<comment type="caution">
    <text evidence="2">The sequence shown here is derived from an EMBL/GenBank/DDBJ whole genome shotgun (WGS) entry which is preliminary data.</text>
</comment>
<feature type="transmembrane region" description="Helical" evidence="1">
    <location>
        <begin position="248"/>
        <end position="271"/>
    </location>
</feature>
<proteinExistence type="predicted"/>
<organism evidence="2 3">
    <name type="scientific">Winogradskyella flava</name>
    <dbReference type="NCBI Taxonomy" id="1884876"/>
    <lineage>
        <taxon>Bacteria</taxon>
        <taxon>Pseudomonadati</taxon>
        <taxon>Bacteroidota</taxon>
        <taxon>Flavobacteriia</taxon>
        <taxon>Flavobacteriales</taxon>
        <taxon>Flavobacteriaceae</taxon>
        <taxon>Winogradskyella</taxon>
    </lineage>
</organism>
<feature type="transmembrane region" description="Helical" evidence="1">
    <location>
        <begin position="292"/>
        <end position="313"/>
    </location>
</feature>
<feature type="transmembrane region" description="Helical" evidence="1">
    <location>
        <begin position="123"/>
        <end position="144"/>
    </location>
</feature>
<feature type="transmembrane region" description="Helical" evidence="1">
    <location>
        <begin position="93"/>
        <end position="117"/>
    </location>
</feature>
<keyword evidence="1" id="KW-0812">Transmembrane</keyword>
<feature type="transmembrane region" description="Helical" evidence="1">
    <location>
        <begin position="174"/>
        <end position="195"/>
    </location>
</feature>
<feature type="transmembrane region" description="Helical" evidence="1">
    <location>
        <begin position="151"/>
        <end position="168"/>
    </location>
</feature>
<dbReference type="Proteomes" id="UP000533900">
    <property type="component" value="Unassembled WGS sequence"/>
</dbReference>
<feature type="transmembrane region" description="Helical" evidence="1">
    <location>
        <begin position="216"/>
        <end position="242"/>
    </location>
</feature>
<dbReference type="EMBL" id="JACLCP010000001">
    <property type="protein sequence ID" value="MBC2843626.1"/>
    <property type="molecule type" value="Genomic_DNA"/>
</dbReference>
<dbReference type="AlphaFoldDB" id="A0A842IP04"/>
<feature type="transmembrane region" description="Helical" evidence="1">
    <location>
        <begin position="376"/>
        <end position="397"/>
    </location>
</feature>
<evidence type="ECO:0008006" key="4">
    <source>
        <dbReference type="Google" id="ProtNLM"/>
    </source>
</evidence>
<accession>A0A842IP04</accession>
<keyword evidence="3" id="KW-1185">Reference proteome</keyword>
<name>A0A842IP04_9FLAO</name>
<protein>
    <recommendedName>
        <fullName evidence="4">Membrane protein involved in the export of O-antigen and teichoic acid</fullName>
    </recommendedName>
</protein>
<feature type="transmembrane region" description="Helical" evidence="1">
    <location>
        <begin position="56"/>
        <end position="73"/>
    </location>
</feature>
<keyword evidence="1" id="KW-1133">Transmembrane helix</keyword>
<evidence type="ECO:0000313" key="3">
    <source>
        <dbReference type="Proteomes" id="UP000533900"/>
    </source>
</evidence>
<sequence>MRETYSNNYTSKARSRILVRALLAIYNTGRRLLVSAFSLLLNFILINYYPEDVLNTYVYFVSIYGLFYVFTNWGSKFFITKQISSSPKDIKHLVTGSISSKLLLCVLASLIIIVLPLELGVKILMILFLLLKSLTPIFNGLIIYTKTSQTVFIVELFFNVLFLAYIFFNQNTISPFTFILFFVLLELLKSLYYFYKFWGELSLEVSLQKGLTVLKTSIYFFGVSFAGFIASKSDFYIVGILIDQSTMSHYFIISSLSAISMVIYASLINTFETSIYRFSKSVFKKLEDTLRSFGMFFSILSTAGFYVAINYFYNIPVDIKFTILFLVNIYIFTLLNFEMYRFTKLEKQKIILLILIFAGIINLGLSFILIKKYILFGAFMANTISLLCNYVLLRLYLKKYLCNEV</sequence>
<keyword evidence="1" id="KW-0472">Membrane</keyword>
<dbReference type="RefSeq" id="WP_185787349.1">
    <property type="nucleotide sequence ID" value="NZ_JACLCP010000001.1"/>
</dbReference>
<feature type="transmembrane region" description="Helical" evidence="1">
    <location>
        <begin position="319"/>
        <end position="338"/>
    </location>
</feature>
<evidence type="ECO:0000256" key="1">
    <source>
        <dbReference type="SAM" id="Phobius"/>
    </source>
</evidence>
<feature type="transmembrane region" description="Helical" evidence="1">
    <location>
        <begin position="32"/>
        <end position="50"/>
    </location>
</feature>
<gene>
    <name evidence="2" type="ORF">H7F21_00850</name>
</gene>
<evidence type="ECO:0000313" key="2">
    <source>
        <dbReference type="EMBL" id="MBC2843626.1"/>
    </source>
</evidence>
<reference evidence="2" key="1">
    <citation type="submission" date="2020-08" db="EMBL/GenBank/DDBJ databases">
        <title>Winogradskyella ouciana sp. nov., isolated from the hadal seawater of the Mariana Trench.</title>
        <authorList>
            <person name="He X."/>
        </authorList>
    </citation>
    <scope>NUCLEOTIDE SEQUENCE [LARGE SCALE GENOMIC DNA]</scope>
    <source>
        <strain evidence="2">KCTC 52348</strain>
    </source>
</reference>